<name>A0A6J6HKB3_9ZZZZ</name>
<evidence type="ECO:0000256" key="1">
    <source>
        <dbReference type="SAM" id="MobiDB-lite"/>
    </source>
</evidence>
<proteinExistence type="predicted"/>
<evidence type="ECO:0000313" key="2">
    <source>
        <dbReference type="EMBL" id="CAB4612983.1"/>
    </source>
</evidence>
<sequence length="112" mass="11845">MGVADLGQGCGDLVAGQADPESLRSVTGPDQRARTESVGRAANLEHSAGGGDPVVGRIDDDPGDLFLAEQLQSESIREHVDNGRWILLTGQVESSDFGHVAPRLRRSGRNRG</sequence>
<dbReference type="EMBL" id="CAEZUP010000050">
    <property type="protein sequence ID" value="CAB4612983.1"/>
    <property type="molecule type" value="Genomic_DNA"/>
</dbReference>
<reference evidence="2" key="1">
    <citation type="submission" date="2020-05" db="EMBL/GenBank/DDBJ databases">
        <authorList>
            <person name="Chiriac C."/>
            <person name="Salcher M."/>
            <person name="Ghai R."/>
            <person name="Kavagutti S V."/>
        </authorList>
    </citation>
    <scope>NUCLEOTIDE SEQUENCE</scope>
</reference>
<feature type="region of interest" description="Disordered" evidence="1">
    <location>
        <begin position="1"/>
        <end position="56"/>
    </location>
</feature>
<accession>A0A6J6HKB3</accession>
<dbReference type="AlphaFoldDB" id="A0A6J6HKB3"/>
<gene>
    <name evidence="2" type="ORF">UFOPK1835_01213</name>
</gene>
<protein>
    <submittedName>
        <fullName evidence="2">Unannotated protein</fullName>
    </submittedName>
</protein>
<organism evidence="2">
    <name type="scientific">freshwater metagenome</name>
    <dbReference type="NCBI Taxonomy" id="449393"/>
    <lineage>
        <taxon>unclassified sequences</taxon>
        <taxon>metagenomes</taxon>
        <taxon>ecological metagenomes</taxon>
    </lineage>
</organism>